<evidence type="ECO:0000313" key="9">
    <source>
        <dbReference type="Proteomes" id="UP000800038"/>
    </source>
</evidence>
<evidence type="ECO:0000259" key="7">
    <source>
        <dbReference type="PROSITE" id="PS50048"/>
    </source>
</evidence>
<evidence type="ECO:0000256" key="3">
    <source>
        <dbReference type="ARBA" id="ARBA00023015"/>
    </source>
</evidence>
<dbReference type="Pfam" id="PF11951">
    <property type="entry name" value="Fungal_trans_2"/>
    <property type="match status" value="1"/>
</dbReference>
<evidence type="ECO:0000256" key="4">
    <source>
        <dbReference type="ARBA" id="ARBA00023125"/>
    </source>
</evidence>
<dbReference type="GO" id="GO:0000981">
    <property type="term" value="F:DNA-binding transcription factor activity, RNA polymerase II-specific"/>
    <property type="evidence" value="ECO:0007669"/>
    <property type="project" value="InterPro"/>
</dbReference>
<evidence type="ECO:0000313" key="8">
    <source>
        <dbReference type="EMBL" id="KAF1938693.1"/>
    </source>
</evidence>
<dbReference type="InterPro" id="IPR021858">
    <property type="entry name" value="Fun_TF"/>
</dbReference>
<name>A0A6A5SF64_9PLEO</name>
<evidence type="ECO:0000256" key="2">
    <source>
        <dbReference type="ARBA" id="ARBA00022833"/>
    </source>
</evidence>
<dbReference type="InterPro" id="IPR001138">
    <property type="entry name" value="Zn2Cys6_DnaBD"/>
</dbReference>
<dbReference type="SUPFAM" id="SSF57701">
    <property type="entry name" value="Zn2/Cys6 DNA-binding domain"/>
    <property type="match status" value="1"/>
</dbReference>
<evidence type="ECO:0000256" key="6">
    <source>
        <dbReference type="ARBA" id="ARBA00023242"/>
    </source>
</evidence>
<sequence>MFTIRRNSKSGCGTCKARKVKCDEGKPVCSRCRTTGRTCEGYGIWGGGGNSYAERYVTTQPTRSPLPNSIAKPPTKAISHEELRYLQLYRIRVVHTTSGWFGSQFWYSIVLPAASSEPAILHAAIALSAAHRCNFGQEHAPDVRERFILQQYSKAIGSLQPLMRHYDRASISVVLIACQLFAFLEYIRGKHSLAGIHLRNGLSLIKGISTDNTSSQHGVVLGFPSRIRVLDKAIVQSFANVHMLAGLFGHSLQGVDVFLQSIETDMPDPTFSNPQAAKESLVRLLHRIVLISQRFREKGVGDEDDWSALSVAKEQINNLLATWYETYLRTVPEIETRTAAHRRALDVSLPLAFGTQTPSTKLPILREPTSYKLLLMYHAMATIMCKSLGSHFESRYEAYTNEFISILEHAVDLFHKYALALAIPGNINLHHSIAEFGFIPPLYYTAIKCRVHRIRLHAIMLLRQIPIKEVTWDSSLTANIAQKVVELEEQGVYCGLDADEEFPLFEAPRREERGVLREPESNLFHDVQVKMLDDFTSKAVITCKRWRVDGSLETLICHITGGGGLEDEGTTSSKYNFI</sequence>
<dbReference type="PANTHER" id="PTHR36206:SF16">
    <property type="entry name" value="TRANSCRIPTION FACTOR DOMAIN-CONTAINING PROTEIN-RELATED"/>
    <property type="match status" value="1"/>
</dbReference>
<accession>A0A6A5SF64</accession>
<evidence type="ECO:0000256" key="5">
    <source>
        <dbReference type="ARBA" id="ARBA00023163"/>
    </source>
</evidence>
<dbReference type="SMART" id="SM00066">
    <property type="entry name" value="GAL4"/>
    <property type="match status" value="1"/>
</dbReference>
<keyword evidence="1" id="KW-0479">Metal-binding</keyword>
<keyword evidence="9" id="KW-1185">Reference proteome</keyword>
<dbReference type="GO" id="GO:0003677">
    <property type="term" value="F:DNA binding"/>
    <property type="evidence" value="ECO:0007669"/>
    <property type="project" value="UniProtKB-KW"/>
</dbReference>
<dbReference type="OrthoDB" id="3172332at2759"/>
<protein>
    <recommendedName>
        <fullName evidence="7">Zn(2)-C6 fungal-type domain-containing protein</fullName>
    </recommendedName>
</protein>
<dbReference type="EMBL" id="ML976098">
    <property type="protein sequence ID" value="KAF1938693.1"/>
    <property type="molecule type" value="Genomic_DNA"/>
</dbReference>
<reference evidence="8" key="1">
    <citation type="journal article" date="2020" name="Stud. Mycol.">
        <title>101 Dothideomycetes genomes: a test case for predicting lifestyles and emergence of pathogens.</title>
        <authorList>
            <person name="Haridas S."/>
            <person name="Albert R."/>
            <person name="Binder M."/>
            <person name="Bloem J."/>
            <person name="Labutti K."/>
            <person name="Salamov A."/>
            <person name="Andreopoulos B."/>
            <person name="Baker S."/>
            <person name="Barry K."/>
            <person name="Bills G."/>
            <person name="Bluhm B."/>
            <person name="Cannon C."/>
            <person name="Castanera R."/>
            <person name="Culley D."/>
            <person name="Daum C."/>
            <person name="Ezra D."/>
            <person name="Gonzalez J."/>
            <person name="Henrissat B."/>
            <person name="Kuo A."/>
            <person name="Liang C."/>
            <person name="Lipzen A."/>
            <person name="Lutzoni F."/>
            <person name="Magnuson J."/>
            <person name="Mondo S."/>
            <person name="Nolan M."/>
            <person name="Ohm R."/>
            <person name="Pangilinan J."/>
            <person name="Park H.-J."/>
            <person name="Ramirez L."/>
            <person name="Alfaro M."/>
            <person name="Sun H."/>
            <person name="Tritt A."/>
            <person name="Yoshinaga Y."/>
            <person name="Zwiers L.-H."/>
            <person name="Turgeon B."/>
            <person name="Goodwin S."/>
            <person name="Spatafora J."/>
            <person name="Crous P."/>
            <person name="Grigoriev I."/>
        </authorList>
    </citation>
    <scope>NUCLEOTIDE SEQUENCE</scope>
    <source>
        <strain evidence="8">CBS 161.51</strain>
    </source>
</reference>
<dbReference type="GO" id="GO:0008270">
    <property type="term" value="F:zinc ion binding"/>
    <property type="evidence" value="ECO:0007669"/>
    <property type="project" value="InterPro"/>
</dbReference>
<evidence type="ECO:0000256" key="1">
    <source>
        <dbReference type="ARBA" id="ARBA00022723"/>
    </source>
</evidence>
<dbReference type="PROSITE" id="PS00463">
    <property type="entry name" value="ZN2_CY6_FUNGAL_1"/>
    <property type="match status" value="1"/>
</dbReference>
<keyword evidence="2" id="KW-0862">Zinc</keyword>
<proteinExistence type="predicted"/>
<dbReference type="Gene3D" id="4.10.240.10">
    <property type="entry name" value="Zn(2)-C6 fungal-type DNA-binding domain"/>
    <property type="match status" value="1"/>
</dbReference>
<dbReference type="AlphaFoldDB" id="A0A6A5SF64"/>
<keyword evidence="4" id="KW-0238">DNA-binding</keyword>
<dbReference type="CDD" id="cd00067">
    <property type="entry name" value="GAL4"/>
    <property type="match status" value="1"/>
</dbReference>
<dbReference type="InterPro" id="IPR036864">
    <property type="entry name" value="Zn2-C6_fun-type_DNA-bd_sf"/>
</dbReference>
<gene>
    <name evidence="8" type="ORF">EJ02DRAFT_17603</name>
</gene>
<dbReference type="Pfam" id="PF00172">
    <property type="entry name" value="Zn_clus"/>
    <property type="match status" value="1"/>
</dbReference>
<keyword evidence="5" id="KW-0804">Transcription</keyword>
<keyword evidence="3" id="KW-0805">Transcription regulation</keyword>
<dbReference type="Proteomes" id="UP000800038">
    <property type="component" value="Unassembled WGS sequence"/>
</dbReference>
<keyword evidence="6" id="KW-0539">Nucleus</keyword>
<dbReference type="PANTHER" id="PTHR36206">
    <property type="entry name" value="ASPERCRYPTIN BIOSYNTHESIS CLUSTER-SPECIFIC TRANSCRIPTION REGULATOR ATNN-RELATED"/>
    <property type="match status" value="1"/>
</dbReference>
<dbReference type="InterPro" id="IPR052360">
    <property type="entry name" value="Transcr_Regulatory_Proteins"/>
</dbReference>
<organism evidence="8 9">
    <name type="scientific">Clathrospora elynae</name>
    <dbReference type="NCBI Taxonomy" id="706981"/>
    <lineage>
        <taxon>Eukaryota</taxon>
        <taxon>Fungi</taxon>
        <taxon>Dikarya</taxon>
        <taxon>Ascomycota</taxon>
        <taxon>Pezizomycotina</taxon>
        <taxon>Dothideomycetes</taxon>
        <taxon>Pleosporomycetidae</taxon>
        <taxon>Pleosporales</taxon>
        <taxon>Diademaceae</taxon>
        <taxon>Clathrospora</taxon>
    </lineage>
</organism>
<feature type="domain" description="Zn(2)-C6 fungal-type" evidence="7">
    <location>
        <begin position="11"/>
        <end position="39"/>
    </location>
</feature>
<dbReference type="PROSITE" id="PS50048">
    <property type="entry name" value="ZN2_CY6_FUNGAL_2"/>
    <property type="match status" value="1"/>
</dbReference>